<proteinExistence type="inferred from homology"/>
<evidence type="ECO:0000256" key="1">
    <source>
        <dbReference type="ARBA" id="ARBA00010617"/>
    </source>
</evidence>
<feature type="transmembrane region" description="Helical" evidence="3">
    <location>
        <begin position="32"/>
        <end position="54"/>
    </location>
</feature>
<dbReference type="AlphaFoldDB" id="A0A6A6DW75"/>
<dbReference type="SUPFAM" id="SSF48264">
    <property type="entry name" value="Cytochrome P450"/>
    <property type="match status" value="1"/>
</dbReference>
<evidence type="ECO:0000256" key="2">
    <source>
        <dbReference type="PIRSR" id="PIRSR602401-1"/>
    </source>
</evidence>
<sequence>MKSRLCALLSTVETFALVYPNYRTSNDFILTFLALYIAQYAVLAVYNIFIYPFYRSPLRHLPGPKNGNIFFGQTLDFVKAEGPNDLLLTWMRQNPDAPIIRYLHMANSEWLLMNSVQACKEVLQTKCYAFEKPAWFRRVVGEIAGVGLVNTEGDEHRVQRKLLAGPFSLSNIKRLVPGFNDKASELSARIVSTMKENPDEPIEVAKIFSQTTLDIVGRAALGVELGSLSTSGSNFSNLYQCILDQPPAGQVISAINMFIPVRNWLPLKANRDFVHATQEVRRLLREAIRERKRVIFGNWDEKMVPKKEYTEEEGRDLLTFMIHEKSEGENKWSDEDILGHLLNFFAAGHETTAGALTWALLTLCLHPTIQFRLRAEINTQIPHSNPPSYTDLESLRYMTNFIKEVLRCYSPSTLIPRTPSSTLTLTCTNPPTVVPASTTILLNPAILHFNPTIWGPDAEVFNPERWESDHESAKDVLGSRDPYALEAFANGPRICIGRMFAMLEMKSVLVELIRNWEMNRGWGRDGSRLRDGEVCEGGVEEGLMGGVKVQNFITLKPRNGVWVKFKKID</sequence>
<protein>
    <submittedName>
        <fullName evidence="4">Cytochrome P450</fullName>
    </submittedName>
</protein>
<keyword evidence="3" id="KW-0812">Transmembrane</keyword>
<dbReference type="PANTHER" id="PTHR24305:SF166">
    <property type="entry name" value="CYTOCHROME P450 12A4, MITOCHONDRIAL-RELATED"/>
    <property type="match status" value="1"/>
</dbReference>
<comment type="cofactor">
    <cofactor evidence="2">
        <name>heme</name>
        <dbReference type="ChEBI" id="CHEBI:30413"/>
    </cofactor>
</comment>
<dbReference type="Pfam" id="PF00067">
    <property type="entry name" value="p450"/>
    <property type="match status" value="1"/>
</dbReference>
<organism evidence="4 5">
    <name type="scientific">Zopfia rhizophila CBS 207.26</name>
    <dbReference type="NCBI Taxonomy" id="1314779"/>
    <lineage>
        <taxon>Eukaryota</taxon>
        <taxon>Fungi</taxon>
        <taxon>Dikarya</taxon>
        <taxon>Ascomycota</taxon>
        <taxon>Pezizomycotina</taxon>
        <taxon>Dothideomycetes</taxon>
        <taxon>Dothideomycetes incertae sedis</taxon>
        <taxon>Zopfiaceae</taxon>
        <taxon>Zopfia</taxon>
    </lineage>
</organism>
<reference evidence="4" key="1">
    <citation type="journal article" date="2020" name="Stud. Mycol.">
        <title>101 Dothideomycetes genomes: a test case for predicting lifestyles and emergence of pathogens.</title>
        <authorList>
            <person name="Haridas S."/>
            <person name="Albert R."/>
            <person name="Binder M."/>
            <person name="Bloem J."/>
            <person name="Labutti K."/>
            <person name="Salamov A."/>
            <person name="Andreopoulos B."/>
            <person name="Baker S."/>
            <person name="Barry K."/>
            <person name="Bills G."/>
            <person name="Bluhm B."/>
            <person name="Cannon C."/>
            <person name="Castanera R."/>
            <person name="Culley D."/>
            <person name="Daum C."/>
            <person name="Ezra D."/>
            <person name="Gonzalez J."/>
            <person name="Henrissat B."/>
            <person name="Kuo A."/>
            <person name="Liang C."/>
            <person name="Lipzen A."/>
            <person name="Lutzoni F."/>
            <person name="Magnuson J."/>
            <person name="Mondo S."/>
            <person name="Nolan M."/>
            <person name="Ohm R."/>
            <person name="Pangilinan J."/>
            <person name="Park H.-J."/>
            <person name="Ramirez L."/>
            <person name="Alfaro M."/>
            <person name="Sun H."/>
            <person name="Tritt A."/>
            <person name="Yoshinaga Y."/>
            <person name="Zwiers L.-H."/>
            <person name="Turgeon B."/>
            <person name="Goodwin S."/>
            <person name="Spatafora J."/>
            <person name="Crous P."/>
            <person name="Grigoriev I."/>
        </authorList>
    </citation>
    <scope>NUCLEOTIDE SEQUENCE</scope>
    <source>
        <strain evidence="4">CBS 207.26</strain>
    </source>
</reference>
<dbReference type="Proteomes" id="UP000800200">
    <property type="component" value="Unassembled WGS sequence"/>
</dbReference>
<accession>A0A6A6DW75</accession>
<dbReference type="OrthoDB" id="1470350at2759"/>
<dbReference type="GO" id="GO:0005506">
    <property type="term" value="F:iron ion binding"/>
    <property type="evidence" value="ECO:0007669"/>
    <property type="project" value="InterPro"/>
</dbReference>
<dbReference type="GO" id="GO:0020037">
    <property type="term" value="F:heme binding"/>
    <property type="evidence" value="ECO:0007669"/>
    <property type="project" value="InterPro"/>
</dbReference>
<dbReference type="InterPro" id="IPR050121">
    <property type="entry name" value="Cytochrome_P450_monoxygenase"/>
</dbReference>
<keyword evidence="3" id="KW-0472">Membrane</keyword>
<feature type="binding site" description="axial binding residue" evidence="2">
    <location>
        <position position="495"/>
    </location>
    <ligand>
        <name>heme</name>
        <dbReference type="ChEBI" id="CHEBI:30413"/>
    </ligand>
    <ligandPart>
        <name>Fe</name>
        <dbReference type="ChEBI" id="CHEBI:18248"/>
    </ligandPart>
</feature>
<evidence type="ECO:0000313" key="4">
    <source>
        <dbReference type="EMBL" id="KAF2183834.1"/>
    </source>
</evidence>
<gene>
    <name evidence="4" type="ORF">K469DRAFT_751253</name>
</gene>
<keyword evidence="2" id="KW-0479">Metal-binding</keyword>
<evidence type="ECO:0000313" key="5">
    <source>
        <dbReference type="Proteomes" id="UP000800200"/>
    </source>
</evidence>
<dbReference type="InterPro" id="IPR036396">
    <property type="entry name" value="Cyt_P450_sf"/>
</dbReference>
<dbReference type="InterPro" id="IPR002401">
    <property type="entry name" value="Cyt_P450_E_grp-I"/>
</dbReference>
<dbReference type="InterPro" id="IPR001128">
    <property type="entry name" value="Cyt_P450"/>
</dbReference>
<keyword evidence="3" id="KW-1133">Transmembrane helix</keyword>
<keyword evidence="5" id="KW-1185">Reference proteome</keyword>
<dbReference type="Gene3D" id="1.10.630.10">
    <property type="entry name" value="Cytochrome P450"/>
    <property type="match status" value="1"/>
</dbReference>
<dbReference type="GO" id="GO:0004497">
    <property type="term" value="F:monooxygenase activity"/>
    <property type="evidence" value="ECO:0007669"/>
    <property type="project" value="InterPro"/>
</dbReference>
<dbReference type="PANTHER" id="PTHR24305">
    <property type="entry name" value="CYTOCHROME P450"/>
    <property type="match status" value="1"/>
</dbReference>
<keyword evidence="2" id="KW-0349">Heme</keyword>
<dbReference type="EMBL" id="ML994640">
    <property type="protein sequence ID" value="KAF2183834.1"/>
    <property type="molecule type" value="Genomic_DNA"/>
</dbReference>
<keyword evidence="2" id="KW-0408">Iron</keyword>
<dbReference type="GO" id="GO:0016705">
    <property type="term" value="F:oxidoreductase activity, acting on paired donors, with incorporation or reduction of molecular oxygen"/>
    <property type="evidence" value="ECO:0007669"/>
    <property type="project" value="InterPro"/>
</dbReference>
<evidence type="ECO:0000256" key="3">
    <source>
        <dbReference type="SAM" id="Phobius"/>
    </source>
</evidence>
<dbReference type="PRINTS" id="PR00463">
    <property type="entry name" value="EP450I"/>
</dbReference>
<dbReference type="PRINTS" id="PR00385">
    <property type="entry name" value="P450"/>
</dbReference>
<comment type="similarity">
    <text evidence="1">Belongs to the cytochrome P450 family.</text>
</comment>
<name>A0A6A6DW75_9PEZI</name>